<dbReference type="InterPro" id="IPR025857">
    <property type="entry name" value="MacB_PCD"/>
</dbReference>
<dbReference type="InterPro" id="IPR003838">
    <property type="entry name" value="ABC3_permease_C"/>
</dbReference>
<keyword evidence="2" id="KW-1003">Cell membrane</keyword>
<evidence type="ECO:0000256" key="2">
    <source>
        <dbReference type="ARBA" id="ARBA00022475"/>
    </source>
</evidence>
<evidence type="ECO:0000313" key="11">
    <source>
        <dbReference type="EMBL" id="TDO26864.1"/>
    </source>
</evidence>
<gene>
    <name evidence="11" type="ORF">BC659_2176</name>
</gene>
<dbReference type="PANTHER" id="PTHR30572">
    <property type="entry name" value="MEMBRANE COMPONENT OF TRANSPORTER-RELATED"/>
    <property type="match status" value="1"/>
</dbReference>
<proteinExistence type="inferred from homology"/>
<dbReference type="EMBL" id="SNWP01000011">
    <property type="protein sequence ID" value="TDO26864.1"/>
    <property type="molecule type" value="Genomic_DNA"/>
</dbReference>
<evidence type="ECO:0000256" key="3">
    <source>
        <dbReference type="ARBA" id="ARBA00022692"/>
    </source>
</evidence>
<name>A0A4R6IW06_9BACT</name>
<dbReference type="GO" id="GO:0022857">
    <property type="term" value="F:transmembrane transporter activity"/>
    <property type="evidence" value="ECO:0007669"/>
    <property type="project" value="TreeGrafter"/>
</dbReference>
<evidence type="ECO:0000313" key="12">
    <source>
        <dbReference type="Proteomes" id="UP000295741"/>
    </source>
</evidence>
<organism evidence="11 12">
    <name type="scientific">Sediminibacterium goheungense</name>
    <dbReference type="NCBI Taxonomy" id="1086393"/>
    <lineage>
        <taxon>Bacteria</taxon>
        <taxon>Pseudomonadati</taxon>
        <taxon>Bacteroidota</taxon>
        <taxon>Chitinophagia</taxon>
        <taxon>Chitinophagales</taxon>
        <taxon>Chitinophagaceae</taxon>
        <taxon>Sediminibacterium</taxon>
    </lineage>
</organism>
<reference evidence="11 12" key="1">
    <citation type="submission" date="2019-03" db="EMBL/GenBank/DDBJ databases">
        <title>Genomic Encyclopedia of Archaeal and Bacterial Type Strains, Phase II (KMG-II): from individual species to whole genera.</title>
        <authorList>
            <person name="Goeker M."/>
        </authorList>
    </citation>
    <scope>NUCLEOTIDE SEQUENCE [LARGE SCALE GENOMIC DNA]</scope>
    <source>
        <strain evidence="11 12">DSM 28323</strain>
    </source>
</reference>
<evidence type="ECO:0000256" key="7">
    <source>
        <dbReference type="SAM" id="MobiDB-lite"/>
    </source>
</evidence>
<dbReference type="InterPro" id="IPR050250">
    <property type="entry name" value="Macrolide_Exporter_MacB"/>
</dbReference>
<dbReference type="Proteomes" id="UP000295741">
    <property type="component" value="Unassembled WGS sequence"/>
</dbReference>
<keyword evidence="5 8" id="KW-0472">Membrane</keyword>
<protein>
    <submittedName>
        <fullName evidence="11">Putative ABC transport system permease protein</fullName>
    </submittedName>
</protein>
<comment type="caution">
    <text evidence="11">The sequence shown here is derived from an EMBL/GenBank/DDBJ whole genome shotgun (WGS) entry which is preliminary data.</text>
</comment>
<keyword evidence="3 8" id="KW-0812">Transmembrane</keyword>
<comment type="subcellular location">
    <subcellularLocation>
        <location evidence="1">Cell membrane</location>
        <topology evidence="1">Multi-pass membrane protein</topology>
    </subcellularLocation>
</comment>
<dbReference type="RefSeq" id="WP_246027123.1">
    <property type="nucleotide sequence ID" value="NZ_SNWP01000011.1"/>
</dbReference>
<evidence type="ECO:0000259" key="10">
    <source>
        <dbReference type="Pfam" id="PF12704"/>
    </source>
</evidence>
<sequence length="426" mass="46549">MKGMTIFDSFSLAWRTVRSNKLRTGITVAIIAFGIMALIGIITAIEAMNQSLKESFSSMGANAFNIRFKDSRVRFGNNSDLKKTTRGKKEKKSNLDKPIQREEAEYFRDNFHFPSALVSIYRRGPGGQEINYRDKKTNPQIVVWGGDENYLAVTGYTIEAGRNLNALDQQSGRNVCLIGSNVAKTLFGNSPEKSIDKIIRVGGLPYRVIGLLKSKGSSAMLRQDDVVVTTYTNIRHFQNVSKSYLVGVMVSNVNELEPASGVATSVFRSVRKLQPIEEDNFVIEKSDKFAEMFIGFLSSITGSAGAIGLITLIGAAIGLMNIMLVAVNERTKEVGLIKAIGGKSKNVRQQFLFESMIISILGAIFGIILGVLVGNLFGLVLKTGFLVPWAWVIAGVVICSVVGLVAGIYPAMKAARLNPIVALRYE</sequence>
<evidence type="ECO:0000256" key="8">
    <source>
        <dbReference type="SAM" id="Phobius"/>
    </source>
</evidence>
<feature type="transmembrane region" description="Helical" evidence="8">
    <location>
        <begin position="351"/>
        <end position="377"/>
    </location>
</feature>
<keyword evidence="4 8" id="KW-1133">Transmembrane helix</keyword>
<feature type="domain" description="MacB-like periplasmic core" evidence="10">
    <location>
        <begin position="24"/>
        <end position="250"/>
    </location>
</feature>
<dbReference type="Pfam" id="PF12704">
    <property type="entry name" value="MacB_PCD"/>
    <property type="match status" value="1"/>
</dbReference>
<evidence type="ECO:0000256" key="6">
    <source>
        <dbReference type="ARBA" id="ARBA00038076"/>
    </source>
</evidence>
<feature type="domain" description="ABC3 transporter permease C-terminal" evidence="9">
    <location>
        <begin position="306"/>
        <end position="419"/>
    </location>
</feature>
<evidence type="ECO:0000259" key="9">
    <source>
        <dbReference type="Pfam" id="PF02687"/>
    </source>
</evidence>
<keyword evidence="12" id="KW-1185">Reference proteome</keyword>
<dbReference type="AlphaFoldDB" id="A0A4R6IW06"/>
<evidence type="ECO:0000256" key="5">
    <source>
        <dbReference type="ARBA" id="ARBA00023136"/>
    </source>
</evidence>
<evidence type="ECO:0000256" key="4">
    <source>
        <dbReference type="ARBA" id="ARBA00022989"/>
    </source>
</evidence>
<feature type="transmembrane region" description="Helical" evidence="8">
    <location>
        <begin position="389"/>
        <end position="409"/>
    </location>
</feature>
<feature type="transmembrane region" description="Helical" evidence="8">
    <location>
        <begin position="25"/>
        <end position="45"/>
    </location>
</feature>
<evidence type="ECO:0000256" key="1">
    <source>
        <dbReference type="ARBA" id="ARBA00004651"/>
    </source>
</evidence>
<dbReference type="PANTHER" id="PTHR30572:SF4">
    <property type="entry name" value="ABC TRANSPORTER PERMEASE YTRF"/>
    <property type="match status" value="1"/>
</dbReference>
<comment type="similarity">
    <text evidence="6">Belongs to the ABC-4 integral membrane protein family.</text>
</comment>
<dbReference type="GO" id="GO:0005886">
    <property type="term" value="C:plasma membrane"/>
    <property type="evidence" value="ECO:0007669"/>
    <property type="project" value="UniProtKB-SubCell"/>
</dbReference>
<accession>A0A4R6IW06</accession>
<dbReference type="Pfam" id="PF02687">
    <property type="entry name" value="FtsX"/>
    <property type="match status" value="1"/>
</dbReference>
<feature type="transmembrane region" description="Helical" evidence="8">
    <location>
        <begin position="306"/>
        <end position="327"/>
    </location>
</feature>
<feature type="region of interest" description="Disordered" evidence="7">
    <location>
        <begin position="77"/>
        <end position="97"/>
    </location>
</feature>